<evidence type="ECO:0000256" key="6">
    <source>
        <dbReference type="SAM" id="Phobius"/>
    </source>
</evidence>
<dbReference type="EMBL" id="ML978140">
    <property type="protein sequence ID" value="KAF2093013.1"/>
    <property type="molecule type" value="Genomic_DNA"/>
</dbReference>
<proteinExistence type="predicted"/>
<dbReference type="Proteomes" id="UP000799772">
    <property type="component" value="Unassembled WGS sequence"/>
</dbReference>
<feature type="transmembrane region" description="Helical" evidence="6">
    <location>
        <begin position="455"/>
        <end position="478"/>
    </location>
</feature>
<dbReference type="InterPro" id="IPR011701">
    <property type="entry name" value="MFS"/>
</dbReference>
<feature type="transmembrane region" description="Helical" evidence="6">
    <location>
        <begin position="128"/>
        <end position="148"/>
    </location>
</feature>
<evidence type="ECO:0000256" key="4">
    <source>
        <dbReference type="ARBA" id="ARBA00023136"/>
    </source>
</evidence>
<evidence type="ECO:0000313" key="8">
    <source>
        <dbReference type="EMBL" id="KAF2093013.1"/>
    </source>
</evidence>
<keyword evidence="3 6" id="KW-1133">Transmembrane helix</keyword>
<accession>A0A9P4M105</accession>
<keyword evidence="2 6" id="KW-0812">Transmembrane</keyword>
<name>A0A9P4M105_9PEZI</name>
<sequence length="561" mass="59804">MEASETKNESGDTVSHELKDHLPAVDAATPSKPTAGDSKQSKPEEEPDAEDEAKYPGPAAVALLMLAISCAMFLVSLDRTILATAIPRITDQFHSFEDIAWYASAYALTGCAMQLPLGRFYSFYPPKLVFISLVALFVVGSAICAGAFSSKTIIIGRAVQGIGCAGVFSGSMILLVGNVPLRRRPMFMGLLMAIMSISAVIGPLIGGALTTNASWRWCFIINIPIGLVTIIVLFFTAKALPGKEQEKGIVEKLKHLDPLGEALLIPAIICLVLALQWGGSQYSWASWRIILLLVLSVLLGVGFAVVQVRMPDTATISPRVISQRTVAACFFCSTCTGGAMMVVVYWIPIWLQAIKGVGPTKSGEMMIPLLLSQSIGSILSGVLVSQLVGYASPFMFLSSTMMAVGAGLLSTFKVTSGAREWIGYQVLFGLGLGLGMQQASTAVQPVLKKADLPSAFSLIFFGMQLGGSICVCVGQNVLNQQLIRNLRKAHIPGLDPKTILDTGATDLRNLARTPVEMARLLLAYNDSLTSVFYVAAAVAAISMIGVVLVEWRSVKGLKPGH</sequence>
<dbReference type="PANTHER" id="PTHR23501:SF201">
    <property type="entry name" value="MFS AFLATOXIN EFFLUX PUMP"/>
    <property type="match status" value="1"/>
</dbReference>
<comment type="subcellular location">
    <subcellularLocation>
        <location evidence="1">Membrane</location>
        <topology evidence="1">Multi-pass membrane protein</topology>
    </subcellularLocation>
</comment>
<dbReference type="Pfam" id="PF07690">
    <property type="entry name" value="MFS_1"/>
    <property type="match status" value="1"/>
</dbReference>
<feature type="transmembrane region" description="Helical" evidence="6">
    <location>
        <begin position="59"/>
        <end position="77"/>
    </location>
</feature>
<feature type="transmembrane region" description="Helical" evidence="6">
    <location>
        <begin position="530"/>
        <end position="549"/>
    </location>
</feature>
<evidence type="ECO:0000313" key="9">
    <source>
        <dbReference type="Proteomes" id="UP000799772"/>
    </source>
</evidence>
<dbReference type="Gene3D" id="1.20.1250.20">
    <property type="entry name" value="MFS general substrate transporter like domains"/>
    <property type="match status" value="2"/>
</dbReference>
<feature type="compositionally biased region" description="Basic and acidic residues" evidence="5">
    <location>
        <begin position="1"/>
        <end position="23"/>
    </location>
</feature>
<dbReference type="OrthoDB" id="10021397at2759"/>
<dbReference type="GO" id="GO:0022857">
    <property type="term" value="F:transmembrane transporter activity"/>
    <property type="evidence" value="ECO:0007669"/>
    <property type="project" value="InterPro"/>
</dbReference>
<evidence type="ECO:0000256" key="1">
    <source>
        <dbReference type="ARBA" id="ARBA00004141"/>
    </source>
</evidence>
<dbReference type="SUPFAM" id="SSF103473">
    <property type="entry name" value="MFS general substrate transporter"/>
    <property type="match status" value="1"/>
</dbReference>
<gene>
    <name evidence="8" type="ORF">NA57DRAFT_81694</name>
</gene>
<dbReference type="PROSITE" id="PS50850">
    <property type="entry name" value="MFS"/>
    <property type="match status" value="1"/>
</dbReference>
<dbReference type="PANTHER" id="PTHR23501">
    <property type="entry name" value="MAJOR FACILITATOR SUPERFAMILY"/>
    <property type="match status" value="1"/>
</dbReference>
<keyword evidence="9" id="KW-1185">Reference proteome</keyword>
<evidence type="ECO:0000259" key="7">
    <source>
        <dbReference type="PROSITE" id="PS50850"/>
    </source>
</evidence>
<comment type="caution">
    <text evidence="8">The sequence shown here is derived from an EMBL/GenBank/DDBJ whole genome shotgun (WGS) entry which is preliminary data.</text>
</comment>
<feature type="region of interest" description="Disordered" evidence="5">
    <location>
        <begin position="1"/>
        <end position="53"/>
    </location>
</feature>
<organism evidence="8 9">
    <name type="scientific">Rhizodiscina lignyota</name>
    <dbReference type="NCBI Taxonomy" id="1504668"/>
    <lineage>
        <taxon>Eukaryota</taxon>
        <taxon>Fungi</taxon>
        <taxon>Dikarya</taxon>
        <taxon>Ascomycota</taxon>
        <taxon>Pezizomycotina</taxon>
        <taxon>Dothideomycetes</taxon>
        <taxon>Pleosporomycetidae</taxon>
        <taxon>Aulographales</taxon>
        <taxon>Rhizodiscinaceae</taxon>
        <taxon>Rhizodiscina</taxon>
    </lineage>
</organism>
<feature type="transmembrane region" description="Helical" evidence="6">
    <location>
        <begin position="285"/>
        <end position="306"/>
    </location>
</feature>
<feature type="transmembrane region" description="Helical" evidence="6">
    <location>
        <begin position="326"/>
        <end position="347"/>
    </location>
</feature>
<dbReference type="GO" id="GO:0005886">
    <property type="term" value="C:plasma membrane"/>
    <property type="evidence" value="ECO:0007669"/>
    <property type="project" value="TreeGrafter"/>
</dbReference>
<reference evidence="8" key="1">
    <citation type="journal article" date="2020" name="Stud. Mycol.">
        <title>101 Dothideomycetes genomes: a test case for predicting lifestyles and emergence of pathogens.</title>
        <authorList>
            <person name="Haridas S."/>
            <person name="Albert R."/>
            <person name="Binder M."/>
            <person name="Bloem J."/>
            <person name="Labutti K."/>
            <person name="Salamov A."/>
            <person name="Andreopoulos B."/>
            <person name="Baker S."/>
            <person name="Barry K."/>
            <person name="Bills G."/>
            <person name="Bluhm B."/>
            <person name="Cannon C."/>
            <person name="Castanera R."/>
            <person name="Culley D."/>
            <person name="Daum C."/>
            <person name="Ezra D."/>
            <person name="Gonzalez J."/>
            <person name="Henrissat B."/>
            <person name="Kuo A."/>
            <person name="Liang C."/>
            <person name="Lipzen A."/>
            <person name="Lutzoni F."/>
            <person name="Magnuson J."/>
            <person name="Mondo S."/>
            <person name="Nolan M."/>
            <person name="Ohm R."/>
            <person name="Pangilinan J."/>
            <person name="Park H.-J."/>
            <person name="Ramirez L."/>
            <person name="Alfaro M."/>
            <person name="Sun H."/>
            <person name="Tritt A."/>
            <person name="Yoshinaga Y."/>
            <person name="Zwiers L.-H."/>
            <person name="Turgeon B."/>
            <person name="Goodwin S."/>
            <person name="Spatafora J."/>
            <person name="Crous P."/>
            <person name="Grigoriev I."/>
        </authorList>
    </citation>
    <scope>NUCLEOTIDE SEQUENCE</scope>
    <source>
        <strain evidence="8">CBS 133067</strain>
    </source>
</reference>
<feature type="domain" description="Major facilitator superfamily (MFS) profile" evidence="7">
    <location>
        <begin position="64"/>
        <end position="554"/>
    </location>
</feature>
<feature type="transmembrane region" description="Helical" evidence="6">
    <location>
        <begin position="258"/>
        <end position="279"/>
    </location>
</feature>
<evidence type="ECO:0000256" key="5">
    <source>
        <dbReference type="SAM" id="MobiDB-lite"/>
    </source>
</evidence>
<feature type="transmembrane region" description="Helical" evidence="6">
    <location>
        <begin position="154"/>
        <end position="175"/>
    </location>
</feature>
<dbReference type="InterPro" id="IPR036259">
    <property type="entry name" value="MFS_trans_sf"/>
</dbReference>
<dbReference type="FunFam" id="1.20.1250.20:FF:000196">
    <property type="entry name" value="MFS toxin efflux pump (AflT)"/>
    <property type="match status" value="1"/>
</dbReference>
<dbReference type="CDD" id="cd17502">
    <property type="entry name" value="MFS_Azr1_MDR_like"/>
    <property type="match status" value="1"/>
</dbReference>
<feature type="transmembrane region" description="Helical" evidence="6">
    <location>
        <begin position="214"/>
        <end position="237"/>
    </location>
</feature>
<evidence type="ECO:0000256" key="3">
    <source>
        <dbReference type="ARBA" id="ARBA00022989"/>
    </source>
</evidence>
<keyword evidence="4 6" id="KW-0472">Membrane</keyword>
<feature type="transmembrane region" description="Helical" evidence="6">
    <location>
        <begin position="394"/>
        <end position="415"/>
    </location>
</feature>
<feature type="transmembrane region" description="Helical" evidence="6">
    <location>
        <begin position="187"/>
        <end position="208"/>
    </location>
</feature>
<evidence type="ECO:0000256" key="2">
    <source>
        <dbReference type="ARBA" id="ARBA00022692"/>
    </source>
</evidence>
<dbReference type="AlphaFoldDB" id="A0A9P4M105"/>
<protein>
    <submittedName>
        <fullName evidence="8">MFS general substrate transporter</fullName>
    </submittedName>
</protein>
<dbReference type="InterPro" id="IPR020846">
    <property type="entry name" value="MFS_dom"/>
</dbReference>
<feature type="transmembrane region" description="Helical" evidence="6">
    <location>
        <begin position="421"/>
        <end position="443"/>
    </location>
</feature>